<comment type="caution">
    <text evidence="3">The sequence shown here is derived from an EMBL/GenBank/DDBJ whole genome shotgun (WGS) entry which is preliminary data.</text>
</comment>
<comment type="similarity">
    <text evidence="1">Belongs to the WrbA family.</text>
</comment>
<dbReference type="EMBL" id="VNHW01000012">
    <property type="protein sequence ID" value="TYP84907.1"/>
    <property type="molecule type" value="Genomic_DNA"/>
</dbReference>
<dbReference type="PANTHER" id="PTHR30546">
    <property type="entry name" value="FLAVODOXIN-RELATED PROTEIN WRBA-RELATED"/>
    <property type="match status" value="1"/>
</dbReference>
<dbReference type="RefSeq" id="WP_166534404.1">
    <property type="nucleotide sequence ID" value="NZ_VNHW01000012.1"/>
</dbReference>
<dbReference type="PROSITE" id="PS50902">
    <property type="entry name" value="FLAVODOXIN_LIKE"/>
    <property type="match status" value="1"/>
</dbReference>
<proteinExistence type="inferred from homology"/>
<dbReference type="SUPFAM" id="SSF52218">
    <property type="entry name" value="Flavoproteins"/>
    <property type="match status" value="1"/>
</dbReference>
<protein>
    <submittedName>
        <fullName evidence="3">NAD(P)H dehydrogenase (Quinone)</fullName>
    </submittedName>
</protein>
<feature type="domain" description="Flavodoxin-like" evidence="2">
    <location>
        <begin position="5"/>
        <end position="197"/>
    </location>
</feature>
<dbReference type="InterPro" id="IPR005025">
    <property type="entry name" value="FMN_Rdtase-like_dom"/>
</dbReference>
<dbReference type="Gene3D" id="3.40.50.360">
    <property type="match status" value="1"/>
</dbReference>
<dbReference type="FunFam" id="3.40.50.360:FF:000001">
    <property type="entry name" value="NAD(P)H dehydrogenase (Quinone) FQR1-like"/>
    <property type="match status" value="1"/>
</dbReference>
<dbReference type="GO" id="GO:0016020">
    <property type="term" value="C:membrane"/>
    <property type="evidence" value="ECO:0007669"/>
    <property type="project" value="TreeGrafter"/>
</dbReference>
<dbReference type="InterPro" id="IPR001226">
    <property type="entry name" value="Flavodoxin_CS"/>
</dbReference>
<dbReference type="InterPro" id="IPR008254">
    <property type="entry name" value="Flavodoxin/NO_synth"/>
</dbReference>
<dbReference type="AlphaFoldDB" id="A0A5S5CSD0"/>
<dbReference type="InterPro" id="IPR010089">
    <property type="entry name" value="Flavoprotein_WrbA-like"/>
</dbReference>
<organism evidence="3 4">
    <name type="scientific">Blastococcus xanthinilyticus</name>
    <dbReference type="NCBI Taxonomy" id="1564164"/>
    <lineage>
        <taxon>Bacteria</taxon>
        <taxon>Bacillati</taxon>
        <taxon>Actinomycetota</taxon>
        <taxon>Actinomycetes</taxon>
        <taxon>Geodermatophilales</taxon>
        <taxon>Geodermatophilaceae</taxon>
        <taxon>Blastococcus</taxon>
    </lineage>
</organism>
<sequence length="209" mass="21741">MAPRVAVIYYSATGHTHRLAEALAAGAAEAGAEVRLRRVRELAPQAAIAGNPAWQEHVAAASAVPEAALEDLEWAEGLAFGSPTRYGMIAAQLKQFLDMTGPLWQQGELADKVVTSFTGASTAHGGHETTLLSLSAVYAHWGAVIVPLGYTDPAVFATGNPYGSTWLSGRGEGPDPLTLRVAAHQGARLARWAGRAVLDPAPADARAGA</sequence>
<gene>
    <name evidence="3" type="ORF">BD833_11222</name>
</gene>
<evidence type="ECO:0000313" key="3">
    <source>
        <dbReference type="EMBL" id="TYP84907.1"/>
    </source>
</evidence>
<evidence type="ECO:0000313" key="4">
    <source>
        <dbReference type="Proteomes" id="UP000322499"/>
    </source>
</evidence>
<dbReference type="PANTHER" id="PTHR30546:SF23">
    <property type="entry name" value="FLAVOPROTEIN-LIKE PROTEIN YCP4-RELATED"/>
    <property type="match status" value="1"/>
</dbReference>
<dbReference type="GO" id="GO:0003955">
    <property type="term" value="F:NAD(P)H dehydrogenase (quinone) activity"/>
    <property type="evidence" value="ECO:0007669"/>
    <property type="project" value="InterPro"/>
</dbReference>
<reference evidence="3 4" key="1">
    <citation type="submission" date="2019-07" db="EMBL/GenBank/DDBJ databases">
        <title>Genomic Encyclopedia of Archaeal and Bacterial Type Strains, Phase II (KMG-II): from individual species to whole genera.</title>
        <authorList>
            <person name="Goeker M."/>
        </authorList>
    </citation>
    <scope>NUCLEOTIDE SEQUENCE [LARGE SCALE GENOMIC DNA]</scope>
    <source>
        <strain evidence="3 4">DSM 46842</strain>
    </source>
</reference>
<dbReference type="InterPro" id="IPR029039">
    <property type="entry name" value="Flavoprotein-like_sf"/>
</dbReference>
<dbReference type="GO" id="GO:0010181">
    <property type="term" value="F:FMN binding"/>
    <property type="evidence" value="ECO:0007669"/>
    <property type="project" value="InterPro"/>
</dbReference>
<evidence type="ECO:0000256" key="1">
    <source>
        <dbReference type="ARBA" id="ARBA00006961"/>
    </source>
</evidence>
<dbReference type="NCBIfam" id="NF002999">
    <property type="entry name" value="PRK03767.1"/>
    <property type="match status" value="1"/>
</dbReference>
<evidence type="ECO:0000259" key="2">
    <source>
        <dbReference type="PROSITE" id="PS50902"/>
    </source>
</evidence>
<dbReference type="PROSITE" id="PS00201">
    <property type="entry name" value="FLAVODOXIN"/>
    <property type="match status" value="1"/>
</dbReference>
<name>A0A5S5CSD0_9ACTN</name>
<dbReference type="NCBIfam" id="TIGR01755">
    <property type="entry name" value="flav_wrbA"/>
    <property type="match status" value="1"/>
</dbReference>
<accession>A0A5S5CSD0</accession>
<dbReference type="Pfam" id="PF03358">
    <property type="entry name" value="FMN_red"/>
    <property type="match status" value="1"/>
</dbReference>
<dbReference type="Proteomes" id="UP000322499">
    <property type="component" value="Unassembled WGS sequence"/>
</dbReference>
<keyword evidence="4" id="KW-1185">Reference proteome</keyword>
<dbReference type="GO" id="GO:0009055">
    <property type="term" value="F:electron transfer activity"/>
    <property type="evidence" value="ECO:0007669"/>
    <property type="project" value="InterPro"/>
</dbReference>